<evidence type="ECO:0000313" key="1">
    <source>
        <dbReference type="EMBL" id="OKA03086.1"/>
    </source>
</evidence>
<comment type="caution">
    <text evidence="1">The sequence shown here is derived from an EMBL/GenBank/DDBJ whole genome shotgun (WGS) entry which is preliminary data.</text>
</comment>
<dbReference type="SUPFAM" id="SSF81901">
    <property type="entry name" value="HCP-like"/>
    <property type="match status" value="2"/>
</dbReference>
<keyword evidence="2" id="KW-1185">Reference proteome</keyword>
<evidence type="ECO:0008006" key="3">
    <source>
        <dbReference type="Google" id="ProtNLM"/>
    </source>
</evidence>
<dbReference type="InterPro" id="IPR019734">
    <property type="entry name" value="TPR_rpt"/>
</dbReference>
<dbReference type="InterPro" id="IPR050767">
    <property type="entry name" value="Sel1_AlgK"/>
</dbReference>
<dbReference type="EMBL" id="LOBU02000050">
    <property type="protein sequence ID" value="OKA03086.1"/>
    <property type="molecule type" value="Genomic_DNA"/>
</dbReference>
<reference evidence="1" key="1">
    <citation type="submission" date="2016-11" db="EMBL/GenBank/DDBJ databases">
        <title>Genome sequencing of Amycolatopsis regifaucium.</title>
        <authorList>
            <person name="Mayilraj S."/>
            <person name="Kaur N."/>
        </authorList>
    </citation>
    <scope>NUCLEOTIDE SEQUENCE [LARGE SCALE GENOMIC DNA]</scope>
    <source>
        <strain evidence="1">GY080</strain>
    </source>
</reference>
<dbReference type="SMART" id="SM00671">
    <property type="entry name" value="SEL1"/>
    <property type="match status" value="7"/>
</dbReference>
<dbReference type="SMART" id="SM00028">
    <property type="entry name" value="TPR"/>
    <property type="match status" value="5"/>
</dbReference>
<organism evidence="1 2">
    <name type="scientific">Amycolatopsis regifaucium</name>
    <dbReference type="NCBI Taxonomy" id="546365"/>
    <lineage>
        <taxon>Bacteria</taxon>
        <taxon>Bacillati</taxon>
        <taxon>Actinomycetota</taxon>
        <taxon>Actinomycetes</taxon>
        <taxon>Pseudonocardiales</taxon>
        <taxon>Pseudonocardiaceae</taxon>
        <taxon>Amycolatopsis</taxon>
    </lineage>
</organism>
<proteinExistence type="predicted"/>
<dbReference type="PANTHER" id="PTHR11102">
    <property type="entry name" value="SEL-1-LIKE PROTEIN"/>
    <property type="match status" value="1"/>
</dbReference>
<dbReference type="PANTHER" id="PTHR11102:SF160">
    <property type="entry name" value="ERAD-ASSOCIATED E3 UBIQUITIN-PROTEIN LIGASE COMPONENT HRD3"/>
    <property type="match status" value="1"/>
</dbReference>
<dbReference type="Pfam" id="PF08238">
    <property type="entry name" value="Sel1"/>
    <property type="match status" value="6"/>
</dbReference>
<dbReference type="Proteomes" id="UP000186883">
    <property type="component" value="Unassembled WGS sequence"/>
</dbReference>
<evidence type="ECO:0000313" key="2">
    <source>
        <dbReference type="Proteomes" id="UP000186883"/>
    </source>
</evidence>
<dbReference type="InterPro" id="IPR006597">
    <property type="entry name" value="Sel1-like"/>
</dbReference>
<accession>A0ABX3DF82</accession>
<sequence length="961" mass="104603">MCAFPRCKKALTAKQTDSEPVASLGEIAHIVGDSANGPRGTSLLTSRERNQYENLILLCNYHHQLIDSHPATWTVSRLEAMKRTHEEWVRSRLGSIDPVTGTADRGAQSGGDFIEWFITEAERWPIVDSPVDRALLGIHAALPLPSGLPESLSAQLPEYVRRDMDAELHEAVGDAARRSGFIVVVGPSASGKTRSVYEAVRAKLSGWRMIIPPTAGDLDELLLSGIPLDRSVIWLDELTRYLDSGALSLRAIRKILAEQSGPLLVIGTMWPADFDRYCVPPVTEHALDLNADAAAILRLAIRFDLASAFTEPEYRRAATVGEQDPRVREAIERSADAAIPSCLACAPELIRRWEQPSDPVGAAVITAAVEARLCGHPAAVPPGLLRSLAAEYLTSAQRATATADWFDSALQWALRPVRGDVAPLIPMARRVGELDGYQASDILTHRAARRYGERRQSPDKLWGVLATHADHEASMAIGMFASACGYPDHAEVAWSRLAEAGDTSAMRALGLARHDDGDDEGAATWYHRAVEAGDNEAMAPLAAALQQLGRTGEANTWIRRGAEAGVPGAMVGLGRMLEDDGDYQMARHWYEAASEAEDDGAGKLFLGCMLRDQGDLDAACECLHEAAEAGRAFAGADLHHMAMPIGATDAAIGRFRVGLTTTYASAALCLGEIYLSQERSDEAKTWLQRAANLGRQDAMLVLGTLVWHEGEHELALTWLRPAAEAGEAEAMLYVGLTLDELEESSEAGTWFKRAASEGHPLAMGRYAIYLHKHGDTAQALEWLTKAREAGDRVADMFFAAVRGTNSQTVVTVSPLNLGDLNDAISWTPMAHTCGCVADWGWEVEHSDPLSFMQWCSGVVTVECPWHAVARFPEDRPPLLVRSSPHGPAFYARAASSADENLGQRIASGIQELLAMAENGDVAGILATISSDYRSWLESQQYDVEEECFRWRLMNLILNRCT</sequence>
<gene>
    <name evidence="1" type="ORF">ATP06_0237965</name>
</gene>
<dbReference type="InterPro" id="IPR011990">
    <property type="entry name" value="TPR-like_helical_dom_sf"/>
</dbReference>
<dbReference type="Pfam" id="PF07721">
    <property type="entry name" value="TPR_4"/>
    <property type="match status" value="1"/>
</dbReference>
<dbReference type="Gene3D" id="1.25.40.10">
    <property type="entry name" value="Tetratricopeptide repeat domain"/>
    <property type="match status" value="1"/>
</dbReference>
<dbReference type="InterPro" id="IPR011717">
    <property type="entry name" value="TPR-4"/>
</dbReference>
<name>A0ABX3DF82_9PSEU</name>
<protein>
    <recommendedName>
        <fullName evidence="3">HNH nuclease domain-containing protein</fullName>
    </recommendedName>
</protein>